<keyword evidence="2" id="KW-1185">Reference proteome</keyword>
<accession>A0ABT8WPL0</accession>
<dbReference type="EMBL" id="JAUOEL010000004">
    <property type="protein sequence ID" value="MDO5975068.1"/>
    <property type="molecule type" value="Genomic_DNA"/>
</dbReference>
<gene>
    <name evidence="1" type="ORF">Q4Q40_12795</name>
</gene>
<sequence>MKKLFSKLLLLIPCLIFSQKIVNIEADLISFNDRDFRLYKKSEEHYRQFEFELLELYDYEHNISYYSKKIETEELDDSVIETKSLTPFSINRFSEQNPSLYFRERNVLYQLNYFNNAYFSVRVFEYKNQYNEIIQGRENKWNLIKTEFYNYFIINIKKNTQILVLTEHEGRHLDIVGFITNGANGLKASLRGQNFKEQIDDKASIKELKELTSTYNYNDKFTNLYRITNHQELRDVIFNKSLLNKKYDTIYIKKGFGIGGKNQEYDVYNLKLKIISPKGTRAVFANNDSYSQILVNNQIKWLTKEGMILKDKPELPYSVCGTVSSVKRKIVRDGNLVQMIEETDNFDGGPPKTLVYNLPFKDKEYETYFLNGSKALSYDDNSGLGAHYQLPGEAYNYFIVKKGDGATLFEYFFKKDSVHSLKKLLPDNMLYTIRSKNYYTPILFQRDEKYGYFPINKSGRYTSIDNFNGSLARFRLDSGKKGWLDIYGNEYIDK</sequence>
<dbReference type="Proteomes" id="UP001176806">
    <property type="component" value="Unassembled WGS sequence"/>
</dbReference>
<evidence type="ECO:0000313" key="1">
    <source>
        <dbReference type="EMBL" id="MDO5975068.1"/>
    </source>
</evidence>
<organism evidence="1 2">
    <name type="scientific">Flavivirga jejuensis</name>
    <dbReference type="NCBI Taxonomy" id="870487"/>
    <lineage>
        <taxon>Bacteria</taxon>
        <taxon>Pseudomonadati</taxon>
        <taxon>Bacteroidota</taxon>
        <taxon>Flavobacteriia</taxon>
        <taxon>Flavobacteriales</taxon>
        <taxon>Flavobacteriaceae</taxon>
        <taxon>Flavivirga</taxon>
    </lineage>
</organism>
<name>A0ABT8WPL0_9FLAO</name>
<protein>
    <recommendedName>
        <fullName evidence="3">WG repeat protein</fullName>
    </recommendedName>
</protein>
<reference evidence="1" key="1">
    <citation type="submission" date="2023-07" db="EMBL/GenBank/DDBJ databases">
        <title>Two novel species in the genus Flavivirga.</title>
        <authorList>
            <person name="Kwon K."/>
        </authorList>
    </citation>
    <scope>NUCLEOTIDE SEQUENCE</scope>
    <source>
        <strain evidence="1">KACC 14158</strain>
    </source>
</reference>
<proteinExistence type="predicted"/>
<evidence type="ECO:0000313" key="2">
    <source>
        <dbReference type="Proteomes" id="UP001176806"/>
    </source>
</evidence>
<evidence type="ECO:0008006" key="3">
    <source>
        <dbReference type="Google" id="ProtNLM"/>
    </source>
</evidence>
<comment type="caution">
    <text evidence="1">The sequence shown here is derived from an EMBL/GenBank/DDBJ whole genome shotgun (WGS) entry which is preliminary data.</text>
</comment>
<dbReference type="RefSeq" id="WP_303302236.1">
    <property type="nucleotide sequence ID" value="NZ_BAABDA010000035.1"/>
</dbReference>